<dbReference type="InterPro" id="IPR011990">
    <property type="entry name" value="TPR-like_helical_dom_sf"/>
</dbReference>
<evidence type="ECO:0000313" key="3">
    <source>
        <dbReference type="EMBL" id="KJF42691.1"/>
    </source>
</evidence>
<dbReference type="Gene3D" id="1.25.40.10">
    <property type="entry name" value="Tetratricopeptide repeat domain"/>
    <property type="match status" value="1"/>
</dbReference>
<accession>A0A0D8J874</accession>
<gene>
    <name evidence="3" type="ORF">LH29_19355</name>
</gene>
<dbReference type="Pfam" id="PF00515">
    <property type="entry name" value="TPR_1"/>
    <property type="match status" value="1"/>
</dbReference>
<evidence type="ECO:0000256" key="1">
    <source>
        <dbReference type="PROSITE-ProRule" id="PRU00339"/>
    </source>
</evidence>
<dbReference type="OrthoDB" id="1525165at2"/>
<dbReference type="AlphaFoldDB" id="A0A0D8J874"/>
<feature type="compositionally biased region" description="Basic residues" evidence="2">
    <location>
        <begin position="255"/>
        <end position="264"/>
    </location>
</feature>
<keyword evidence="4" id="KW-1185">Reference proteome</keyword>
<name>A0A0D8J874_9BACT</name>
<dbReference type="Proteomes" id="UP000032544">
    <property type="component" value="Unassembled WGS sequence"/>
</dbReference>
<feature type="compositionally biased region" description="Basic and acidic residues" evidence="2">
    <location>
        <begin position="245"/>
        <end position="254"/>
    </location>
</feature>
<dbReference type="STRING" id="1544798.LH29_19355"/>
<feature type="repeat" description="TPR" evidence="1">
    <location>
        <begin position="103"/>
        <end position="136"/>
    </location>
</feature>
<dbReference type="Pfam" id="PF13432">
    <property type="entry name" value="TPR_16"/>
    <property type="match status" value="1"/>
</dbReference>
<keyword evidence="1" id="KW-0802">TPR repeat</keyword>
<dbReference type="EMBL" id="JRHC01000005">
    <property type="protein sequence ID" value="KJF42691.1"/>
    <property type="molecule type" value="Genomic_DNA"/>
</dbReference>
<feature type="region of interest" description="Disordered" evidence="2">
    <location>
        <begin position="149"/>
        <end position="271"/>
    </location>
</feature>
<feature type="compositionally biased region" description="Low complexity" evidence="2">
    <location>
        <begin position="210"/>
        <end position="231"/>
    </location>
</feature>
<protein>
    <submittedName>
        <fullName evidence="3">Uncharacterized protein</fullName>
    </submittedName>
</protein>
<dbReference type="SMART" id="SM00028">
    <property type="entry name" value="TPR"/>
    <property type="match status" value="2"/>
</dbReference>
<feature type="compositionally biased region" description="Basic and acidic residues" evidence="2">
    <location>
        <begin position="172"/>
        <end position="209"/>
    </location>
</feature>
<organism evidence="3 4">
    <name type="scientific">Draconibacterium sediminis</name>
    <dbReference type="NCBI Taxonomy" id="1544798"/>
    <lineage>
        <taxon>Bacteria</taxon>
        <taxon>Pseudomonadati</taxon>
        <taxon>Bacteroidota</taxon>
        <taxon>Bacteroidia</taxon>
        <taxon>Marinilabiliales</taxon>
        <taxon>Prolixibacteraceae</taxon>
        <taxon>Draconibacterium</taxon>
    </lineage>
</organism>
<dbReference type="PATRIC" id="fig|1544798.3.peg.4046"/>
<evidence type="ECO:0000313" key="4">
    <source>
        <dbReference type="Proteomes" id="UP000032544"/>
    </source>
</evidence>
<feature type="compositionally biased region" description="Gly residues" evidence="2">
    <location>
        <begin position="161"/>
        <end position="171"/>
    </location>
</feature>
<dbReference type="SUPFAM" id="SSF48452">
    <property type="entry name" value="TPR-like"/>
    <property type="match status" value="1"/>
</dbReference>
<comment type="caution">
    <text evidence="3">The sequence shown here is derived from an EMBL/GenBank/DDBJ whole genome shotgun (WGS) entry which is preliminary data.</text>
</comment>
<dbReference type="InterPro" id="IPR019734">
    <property type="entry name" value="TPR_rpt"/>
</dbReference>
<sequence>MRRIYFILFLLTVSGITFGQNERKFVRNGNKLFMEAVRDTMRVDTVKYSNAETEYRKALEKRPEDLKWNYNLADALYKQQKFEDAEGKFSELAEKMEEPVDRARVNHNLGNTQLMQEKLDESIESYKKALRENPDDLETKYNLAYAQMLKKQKEQQQQQNQGGGGGNGDGNGKGDGKSGQDKNDQDKNQDQSKDKNDQNKDNQDQDKDQNQNQQNQDQNKDQQQQPQQNKISKQDAEQLLQALQNDERDIQDKVKKAKAAKAKRTRSEKEW</sequence>
<proteinExistence type="predicted"/>
<dbReference type="RefSeq" id="WP_045032589.1">
    <property type="nucleotide sequence ID" value="NZ_JRHC01000005.1"/>
</dbReference>
<dbReference type="PROSITE" id="PS50005">
    <property type="entry name" value="TPR"/>
    <property type="match status" value="1"/>
</dbReference>
<reference evidence="3 4" key="1">
    <citation type="submission" date="2014-09" db="EMBL/GenBank/DDBJ databases">
        <title>Draft Genome Sequence of Draconibacterium sp. JN14CK-3.</title>
        <authorList>
            <person name="Dong C."/>
            <person name="Lai Q."/>
            <person name="Shao Z."/>
        </authorList>
    </citation>
    <scope>NUCLEOTIDE SEQUENCE [LARGE SCALE GENOMIC DNA]</scope>
    <source>
        <strain evidence="3 4">JN14CK-3</strain>
    </source>
</reference>
<evidence type="ECO:0000256" key="2">
    <source>
        <dbReference type="SAM" id="MobiDB-lite"/>
    </source>
</evidence>